<dbReference type="InterPro" id="IPR000568">
    <property type="entry name" value="ATP_synth_F0_asu"/>
</dbReference>
<protein>
    <recommendedName>
        <fullName evidence="11 12">ATP synthase subunit a</fullName>
    </recommendedName>
    <alternativeName>
        <fullName evidence="11">ATP synthase F0 sector subunit a</fullName>
    </alternativeName>
    <alternativeName>
        <fullName evidence="11">F-ATPase subunit 6</fullName>
    </alternativeName>
</protein>
<keyword evidence="8 11" id="KW-0406">Ion transport</keyword>
<evidence type="ECO:0000256" key="6">
    <source>
        <dbReference type="ARBA" id="ARBA00022781"/>
    </source>
</evidence>
<dbReference type="PANTHER" id="PTHR42823">
    <property type="entry name" value="ATP SYNTHASE SUBUNIT A, CHLOROPLASTIC"/>
    <property type="match status" value="1"/>
</dbReference>
<evidence type="ECO:0000256" key="4">
    <source>
        <dbReference type="ARBA" id="ARBA00022547"/>
    </source>
</evidence>
<dbReference type="Gene3D" id="1.20.120.220">
    <property type="entry name" value="ATP synthase, F0 complex, subunit A"/>
    <property type="match status" value="1"/>
</dbReference>
<dbReference type="PROSITE" id="PS00449">
    <property type="entry name" value="ATPASE_A"/>
    <property type="match status" value="1"/>
</dbReference>
<dbReference type="GO" id="GO:0005886">
    <property type="term" value="C:plasma membrane"/>
    <property type="evidence" value="ECO:0007669"/>
    <property type="project" value="UniProtKB-SubCell"/>
</dbReference>
<keyword evidence="4 11" id="KW-0138">CF(0)</keyword>
<evidence type="ECO:0000256" key="10">
    <source>
        <dbReference type="ARBA" id="ARBA00023310"/>
    </source>
</evidence>
<dbReference type="NCBIfam" id="TIGR01131">
    <property type="entry name" value="ATP_synt_6_or_A"/>
    <property type="match status" value="1"/>
</dbReference>
<accession>A0A5C6CBW2</accession>
<dbReference type="AlphaFoldDB" id="A0A5C6CBW2"/>
<evidence type="ECO:0000256" key="7">
    <source>
        <dbReference type="ARBA" id="ARBA00022989"/>
    </source>
</evidence>
<evidence type="ECO:0000256" key="8">
    <source>
        <dbReference type="ARBA" id="ARBA00023065"/>
    </source>
</evidence>
<dbReference type="SUPFAM" id="SSF81336">
    <property type="entry name" value="F1F0 ATP synthase subunit A"/>
    <property type="match status" value="1"/>
</dbReference>
<dbReference type="GO" id="GO:0045259">
    <property type="term" value="C:proton-transporting ATP synthase complex"/>
    <property type="evidence" value="ECO:0007669"/>
    <property type="project" value="UniProtKB-KW"/>
</dbReference>
<keyword evidence="7 11" id="KW-1133">Transmembrane helix</keyword>
<keyword evidence="5 11" id="KW-0812">Transmembrane</keyword>
<evidence type="ECO:0000256" key="11">
    <source>
        <dbReference type="HAMAP-Rule" id="MF_01393"/>
    </source>
</evidence>
<evidence type="ECO:0000256" key="9">
    <source>
        <dbReference type="ARBA" id="ARBA00023136"/>
    </source>
</evidence>
<proteinExistence type="inferred from homology"/>
<reference evidence="13 14" key="1">
    <citation type="submission" date="2019-02" db="EMBL/GenBank/DDBJ databases">
        <title>Deep-cultivation of Planctomycetes and their phenomic and genomic characterization uncovers novel biology.</title>
        <authorList>
            <person name="Wiegand S."/>
            <person name="Jogler M."/>
            <person name="Boedeker C."/>
            <person name="Pinto D."/>
            <person name="Vollmers J."/>
            <person name="Rivas-Marin E."/>
            <person name="Kohn T."/>
            <person name="Peeters S.H."/>
            <person name="Heuer A."/>
            <person name="Rast P."/>
            <person name="Oberbeckmann S."/>
            <person name="Bunk B."/>
            <person name="Jeske O."/>
            <person name="Meyerdierks A."/>
            <person name="Storesund J.E."/>
            <person name="Kallscheuer N."/>
            <person name="Luecker S."/>
            <person name="Lage O.M."/>
            <person name="Pohl T."/>
            <person name="Merkel B.J."/>
            <person name="Hornburger P."/>
            <person name="Mueller R.-W."/>
            <person name="Bruemmer F."/>
            <person name="Labrenz M."/>
            <person name="Spormann A.M."/>
            <person name="Op Den Camp H."/>
            <person name="Overmann J."/>
            <person name="Amann R."/>
            <person name="Jetten M.S.M."/>
            <person name="Mascher T."/>
            <person name="Medema M.H."/>
            <person name="Devos D.P."/>
            <person name="Kaster A.-K."/>
            <person name="Ovreas L."/>
            <person name="Rohde M."/>
            <person name="Galperin M.Y."/>
            <person name="Jogler C."/>
        </authorList>
    </citation>
    <scope>NUCLEOTIDE SEQUENCE [LARGE SCALE GENOMIC DNA]</scope>
    <source>
        <strain evidence="13 14">Pla52o</strain>
    </source>
</reference>
<name>A0A5C6CBW2_9BACT</name>
<keyword evidence="3 11" id="KW-0813">Transport</keyword>
<evidence type="ECO:0000256" key="3">
    <source>
        <dbReference type="ARBA" id="ARBA00022448"/>
    </source>
</evidence>
<dbReference type="RefSeq" id="WP_146596072.1">
    <property type="nucleotide sequence ID" value="NZ_SJPT01000007.1"/>
</dbReference>
<evidence type="ECO:0000313" key="13">
    <source>
        <dbReference type="EMBL" id="TWU20931.1"/>
    </source>
</evidence>
<dbReference type="GO" id="GO:0042777">
    <property type="term" value="P:proton motive force-driven plasma membrane ATP synthesis"/>
    <property type="evidence" value="ECO:0007669"/>
    <property type="project" value="TreeGrafter"/>
</dbReference>
<feature type="transmembrane region" description="Helical" evidence="11">
    <location>
        <begin position="193"/>
        <end position="216"/>
    </location>
</feature>
<evidence type="ECO:0000256" key="2">
    <source>
        <dbReference type="ARBA" id="ARBA00006810"/>
    </source>
</evidence>
<comment type="subcellular location">
    <subcellularLocation>
        <location evidence="11 12">Cell membrane</location>
        <topology evidence="11 12">Multi-pass membrane protein</topology>
    </subcellularLocation>
    <subcellularLocation>
        <location evidence="1">Membrane</location>
        <topology evidence="1">Multi-pass membrane protein</topology>
    </subcellularLocation>
</comment>
<keyword evidence="6 11" id="KW-0375">Hydrogen ion transport</keyword>
<dbReference type="PANTHER" id="PTHR42823:SF3">
    <property type="entry name" value="ATP SYNTHASE SUBUNIT A, CHLOROPLASTIC"/>
    <property type="match status" value="1"/>
</dbReference>
<evidence type="ECO:0000313" key="14">
    <source>
        <dbReference type="Proteomes" id="UP000316304"/>
    </source>
</evidence>
<feature type="transmembrane region" description="Helical" evidence="11">
    <location>
        <begin position="165"/>
        <end position="187"/>
    </location>
</feature>
<organism evidence="13 14">
    <name type="scientific">Novipirellula galeiformis</name>
    <dbReference type="NCBI Taxonomy" id="2528004"/>
    <lineage>
        <taxon>Bacteria</taxon>
        <taxon>Pseudomonadati</taxon>
        <taxon>Planctomycetota</taxon>
        <taxon>Planctomycetia</taxon>
        <taxon>Pirellulales</taxon>
        <taxon>Pirellulaceae</taxon>
        <taxon>Novipirellula</taxon>
    </lineage>
</organism>
<evidence type="ECO:0000256" key="5">
    <source>
        <dbReference type="ARBA" id="ARBA00022692"/>
    </source>
</evidence>
<comment type="caution">
    <text evidence="13">The sequence shown here is derived from an EMBL/GenBank/DDBJ whole genome shotgun (WGS) entry which is preliminary data.</text>
</comment>
<dbReference type="PRINTS" id="PR00123">
    <property type="entry name" value="ATPASEA"/>
</dbReference>
<dbReference type="InterPro" id="IPR023011">
    <property type="entry name" value="ATP_synth_F0_asu_AS"/>
</dbReference>
<feature type="transmembrane region" description="Helical" evidence="11">
    <location>
        <begin position="107"/>
        <end position="127"/>
    </location>
</feature>
<dbReference type="NCBIfam" id="NF004481">
    <property type="entry name" value="PRK05815.2-3"/>
    <property type="match status" value="1"/>
</dbReference>
<dbReference type="InterPro" id="IPR035908">
    <property type="entry name" value="F0_ATP_A_sf"/>
</dbReference>
<dbReference type="InterPro" id="IPR045082">
    <property type="entry name" value="ATP_syn_F0_a_bact/chloroplast"/>
</dbReference>
<sequence length="234" mass="25773">MRLSPDEWILWQSGFVKLNGTIVFTWAIMLVLTIGSLLITRTLSPEIKRTRWQNLLEIIVTGIVEQIKSIGLRKPEKYLAFIGTLFLFVATASLFTILPGYEPPTGSLSTTCALALCVFVAVPIFGIEDQGVGGYLKSYIEPTFIMLPFNLISEVSRTLALAIRLFGNMMSGAMIIGILLSITPFLFPIVMTLLGLLTGMVQAYIFSILAAVYIAAATRVRQPKVETETTITTE</sequence>
<keyword evidence="11" id="KW-1003">Cell membrane</keyword>
<dbReference type="InterPro" id="IPR017692">
    <property type="entry name" value="Alt_ATP_synth_F0_Asu"/>
</dbReference>
<feature type="transmembrane region" description="Helical" evidence="11">
    <location>
        <begin position="20"/>
        <end position="39"/>
    </location>
</feature>
<dbReference type="OrthoDB" id="9789241at2"/>
<evidence type="ECO:0000256" key="1">
    <source>
        <dbReference type="ARBA" id="ARBA00004141"/>
    </source>
</evidence>
<keyword evidence="10 11" id="KW-0066">ATP synthesis</keyword>
<keyword evidence="9 11" id="KW-0472">Membrane</keyword>
<gene>
    <name evidence="13" type="primary">atpB_2</name>
    <name evidence="11" type="synonym">atpB</name>
    <name evidence="13" type="ORF">Pla52o_39620</name>
</gene>
<dbReference type="CDD" id="cd00310">
    <property type="entry name" value="ATP-synt_Fo_a_6"/>
    <property type="match status" value="1"/>
</dbReference>
<feature type="transmembrane region" description="Helical" evidence="11">
    <location>
        <begin position="78"/>
        <end position="101"/>
    </location>
</feature>
<dbReference type="Proteomes" id="UP000316304">
    <property type="component" value="Unassembled WGS sequence"/>
</dbReference>
<evidence type="ECO:0000256" key="12">
    <source>
        <dbReference type="RuleBase" id="RU000483"/>
    </source>
</evidence>
<keyword evidence="14" id="KW-1185">Reference proteome</keyword>
<dbReference type="HAMAP" id="MF_01393">
    <property type="entry name" value="ATP_synth_a_bact"/>
    <property type="match status" value="1"/>
</dbReference>
<dbReference type="NCBIfam" id="TIGR03306">
    <property type="entry name" value="altF1_A"/>
    <property type="match status" value="1"/>
</dbReference>
<comment type="function">
    <text evidence="11 12">Key component of the proton channel; it plays a direct role in the translocation of protons across the membrane.</text>
</comment>
<dbReference type="GO" id="GO:0046933">
    <property type="term" value="F:proton-transporting ATP synthase activity, rotational mechanism"/>
    <property type="evidence" value="ECO:0007669"/>
    <property type="project" value="UniProtKB-UniRule"/>
</dbReference>
<comment type="similarity">
    <text evidence="2 11 12">Belongs to the ATPase A chain family.</text>
</comment>
<dbReference type="EMBL" id="SJPT01000007">
    <property type="protein sequence ID" value="TWU20931.1"/>
    <property type="molecule type" value="Genomic_DNA"/>
</dbReference>
<dbReference type="Pfam" id="PF00119">
    <property type="entry name" value="ATP-synt_A"/>
    <property type="match status" value="1"/>
</dbReference>